<name>A0A2Z3LHP9_9BACT</name>
<protein>
    <submittedName>
        <fullName evidence="2">Uncharacterized protein</fullName>
    </submittedName>
</protein>
<accession>A0A2Z3LHP9</accession>
<evidence type="ECO:0000256" key="1">
    <source>
        <dbReference type="SAM" id="MobiDB-lite"/>
    </source>
</evidence>
<feature type="region of interest" description="Disordered" evidence="1">
    <location>
        <begin position="43"/>
        <end position="62"/>
    </location>
</feature>
<proteinExistence type="predicted"/>
<dbReference type="AlphaFoldDB" id="A0A2Z3LHP9"/>
<keyword evidence="3" id="KW-1185">Reference proteome</keyword>
<reference evidence="2 3" key="1">
    <citation type="submission" date="2018-05" db="EMBL/GenBank/DDBJ databases">
        <title>Candidatus Cardinium hertigii Genome Assembly.</title>
        <authorList>
            <person name="Showmaker K.C."/>
            <person name="Walden K.O."/>
            <person name="Fields C.J."/>
            <person name="Lambert K.N."/>
            <person name="Hudson M.E."/>
        </authorList>
    </citation>
    <scope>NUCLEOTIDE SEQUENCE [LARGE SCALE GENOMIC DNA]</scope>
    <source>
        <strain evidence="3">cHgTN10</strain>
    </source>
</reference>
<dbReference type="KEGG" id="cher:DK880_00725"/>
<dbReference type="Proteomes" id="UP000245872">
    <property type="component" value="Chromosome"/>
</dbReference>
<evidence type="ECO:0000313" key="2">
    <source>
        <dbReference type="EMBL" id="AWN82035.1"/>
    </source>
</evidence>
<evidence type="ECO:0000313" key="3">
    <source>
        <dbReference type="Proteomes" id="UP000245872"/>
    </source>
</evidence>
<organism evidence="2 3">
    <name type="scientific">Candidatus Cardinium hertigii</name>
    <dbReference type="NCBI Taxonomy" id="247481"/>
    <lineage>
        <taxon>Bacteria</taxon>
        <taxon>Pseudomonadati</taxon>
        <taxon>Bacteroidota</taxon>
        <taxon>Cytophagia</taxon>
        <taxon>Cytophagales</taxon>
        <taxon>Amoebophilaceae</taxon>
        <taxon>Candidatus Cardinium</taxon>
    </lineage>
</organism>
<sequence length="375" mass="43746">MIKMWRSVLSYFLVAIAISCGKHSGQLGIQSREKTALQIAAAEKNAAAQPSNRSEKQKKRKRKNQPKYTWWDRWIGFCRFLFPILLLESLLQGKAAGAYHATSCKLFKPWHVTSGYEGSRDDRTFTIPFTLPAGSSLNENGVKSLLSDFRTTLGKVAVWSYPEEVRKQACHLFANQNVNITSSAHNTKSCDCYFTDVHDFFSKTINSITSSKNLWPLHFEPVRNYYGFPERVKNNKYVANRRRLHPATSLIEERDAKWYLFYVWREFRKNNSSFPMNFVKEHMRRGVRTEHYYSPQSKFLEIMEKYENEPLKRIEKLQEQGVAILMRNWNLEGYCDEKPNLAKHLISIGGEFLYVADYEKARKIFSKYLKGLPLS</sequence>
<gene>
    <name evidence="2" type="ORF">DK880_00725</name>
</gene>
<dbReference type="PROSITE" id="PS51257">
    <property type="entry name" value="PROKAR_LIPOPROTEIN"/>
    <property type="match status" value="1"/>
</dbReference>
<dbReference type="EMBL" id="CP029619">
    <property type="protein sequence ID" value="AWN82035.1"/>
    <property type="molecule type" value="Genomic_DNA"/>
</dbReference>
<dbReference type="RefSeq" id="WP_162534173.1">
    <property type="nucleotide sequence ID" value="NZ_CP029619.1"/>
</dbReference>